<name>A0A1I7XM74_HETBA</name>
<organism evidence="2 3">
    <name type="scientific">Heterorhabditis bacteriophora</name>
    <name type="common">Entomopathogenic nematode worm</name>
    <dbReference type="NCBI Taxonomy" id="37862"/>
    <lineage>
        <taxon>Eukaryota</taxon>
        <taxon>Metazoa</taxon>
        <taxon>Ecdysozoa</taxon>
        <taxon>Nematoda</taxon>
        <taxon>Chromadorea</taxon>
        <taxon>Rhabditida</taxon>
        <taxon>Rhabditina</taxon>
        <taxon>Rhabditomorpha</taxon>
        <taxon>Strongyloidea</taxon>
        <taxon>Heterorhabditidae</taxon>
        <taxon>Heterorhabditis</taxon>
    </lineage>
</organism>
<dbReference type="WBParaSite" id="Hba_18599">
    <property type="protein sequence ID" value="Hba_18599"/>
    <property type="gene ID" value="Hba_18599"/>
</dbReference>
<reference evidence="3" key="1">
    <citation type="submission" date="2016-11" db="UniProtKB">
        <authorList>
            <consortium name="WormBaseParasite"/>
        </authorList>
    </citation>
    <scope>IDENTIFICATION</scope>
</reference>
<proteinExistence type="predicted"/>
<evidence type="ECO:0000313" key="3">
    <source>
        <dbReference type="WBParaSite" id="Hba_18599"/>
    </source>
</evidence>
<evidence type="ECO:0000256" key="1">
    <source>
        <dbReference type="SAM" id="MobiDB-lite"/>
    </source>
</evidence>
<dbReference type="Proteomes" id="UP000095283">
    <property type="component" value="Unplaced"/>
</dbReference>
<evidence type="ECO:0000313" key="2">
    <source>
        <dbReference type="Proteomes" id="UP000095283"/>
    </source>
</evidence>
<protein>
    <submittedName>
        <fullName evidence="3">Activin_recp domain-containing protein</fullName>
    </submittedName>
</protein>
<accession>A0A1I7XM74</accession>
<dbReference type="AlphaFoldDB" id="A0A1I7XM74"/>
<feature type="region of interest" description="Disordered" evidence="1">
    <location>
        <begin position="57"/>
        <end position="136"/>
    </location>
</feature>
<sequence length="161" mass="17862">MKGDEKIDKSSGCWLEPDGRGKHCMCHTDYCNRLVDRREEKDRGPLAPLLPDAQFLKQNPLIDYDSPNFGDDNEDGAAPPPDNILFPAAVKADPVTSGDSDDDLTPIDFDEYDREITDKDNEQSAHRKSPTDISSAVPSLPSWVLMTLTMAASWARLLLSL</sequence>
<feature type="compositionally biased region" description="Basic and acidic residues" evidence="1">
    <location>
        <begin position="114"/>
        <end position="125"/>
    </location>
</feature>
<feature type="compositionally biased region" description="Acidic residues" evidence="1">
    <location>
        <begin position="99"/>
        <end position="113"/>
    </location>
</feature>
<keyword evidence="2" id="KW-1185">Reference proteome</keyword>